<dbReference type="UniPathway" id="UPA00193"/>
<dbReference type="VEuPathDB" id="VectorBase:AEPI009182"/>
<protein>
    <submittedName>
        <fullName evidence="8">Uncharacterized protein</fullName>
    </submittedName>
</protein>
<dbReference type="AlphaFoldDB" id="A0A182PQF1"/>
<keyword evidence="9" id="KW-1185">Reference proteome</keyword>
<evidence type="ECO:0000256" key="1">
    <source>
        <dbReference type="ARBA" id="ARBA00001974"/>
    </source>
</evidence>
<name>A0A182PQF1_9DIPT</name>
<reference evidence="9" key="1">
    <citation type="submission" date="2013-03" db="EMBL/GenBank/DDBJ databases">
        <title>The Genome Sequence of Anopheles epiroticus epiroticus2.</title>
        <authorList>
            <consortium name="The Broad Institute Genomics Platform"/>
            <person name="Neafsey D.E."/>
            <person name="Howell P."/>
            <person name="Walker B."/>
            <person name="Young S.K."/>
            <person name="Zeng Q."/>
            <person name="Gargeya S."/>
            <person name="Fitzgerald M."/>
            <person name="Haas B."/>
            <person name="Abouelleil A."/>
            <person name="Allen A.W."/>
            <person name="Alvarado L."/>
            <person name="Arachchi H.M."/>
            <person name="Berlin A.M."/>
            <person name="Chapman S.B."/>
            <person name="Gainer-Dewar J."/>
            <person name="Goldberg J."/>
            <person name="Griggs A."/>
            <person name="Gujja S."/>
            <person name="Hansen M."/>
            <person name="Howarth C."/>
            <person name="Imamovic A."/>
            <person name="Ireland A."/>
            <person name="Larimer J."/>
            <person name="McCowan C."/>
            <person name="Murphy C."/>
            <person name="Pearson M."/>
            <person name="Poon T.W."/>
            <person name="Priest M."/>
            <person name="Roberts A."/>
            <person name="Saif S."/>
            <person name="Shea T."/>
            <person name="Sisk P."/>
            <person name="Sykes S."/>
            <person name="Wortman J."/>
            <person name="Nusbaum C."/>
            <person name="Birren B."/>
        </authorList>
    </citation>
    <scope>NUCLEOTIDE SEQUENCE [LARGE SCALE GENOMIC DNA]</scope>
    <source>
        <strain evidence="9">Epiroticus2</strain>
    </source>
</reference>
<keyword evidence="5" id="KW-0274">FAD</keyword>
<reference evidence="8" key="2">
    <citation type="submission" date="2020-05" db="UniProtKB">
        <authorList>
            <consortium name="EnsemblMetazoa"/>
        </authorList>
    </citation>
    <scope>IDENTIFICATION</scope>
    <source>
        <strain evidence="8">Epiroticus2</strain>
    </source>
</reference>
<evidence type="ECO:0000256" key="4">
    <source>
        <dbReference type="ARBA" id="ARBA00022630"/>
    </source>
</evidence>
<dbReference type="InterPro" id="IPR029041">
    <property type="entry name" value="FAD-linked_oxidoreductase-like"/>
</dbReference>
<dbReference type="InterPro" id="IPR003171">
    <property type="entry name" value="Mehydrof_redctse-like"/>
</dbReference>
<dbReference type="EnsemblMetazoa" id="AEPI009182-RA">
    <property type="protein sequence ID" value="AEPI009182-PA"/>
    <property type="gene ID" value="AEPI009182"/>
</dbReference>
<comment type="cofactor">
    <cofactor evidence="1">
        <name>FAD</name>
        <dbReference type="ChEBI" id="CHEBI:57692"/>
    </cofactor>
</comment>
<dbReference type="Proteomes" id="UP000075885">
    <property type="component" value="Unassembled WGS sequence"/>
</dbReference>
<proteinExistence type="inferred from homology"/>
<dbReference type="STRING" id="199890.A0A182PQF1"/>
<sequence length="320" mass="36827">MADRPLPASNSLAEEEALHTKLNGIFTSTTHPSPVCYSIEIAAKDDFDLRQLERLTPQPVFISLPWILDENLRYADDFIRSPMLQLSSQLRKSHYTVVNHVSCYNITEQQVDALLSTGIRNLFVIRGDTVSPEQKFQNASGLVQYLRKQEQQQTDNHHRQLTIGVGGYPYGHHQSHSETDELRYLREKIGNGADFLLTQTLYDAQSFLRYRDRCREAGISIPIIPGIYIPHSYRHLQVMLKLTRIELAPMVQTAFEAHADDAPEQFEAFMVQYFVKVVRELLESNVTSSSSDPIKLVHFFTFNKFGLLQQVLQKLEHFFK</sequence>
<accession>A0A182PQF1</accession>
<evidence type="ECO:0000256" key="2">
    <source>
        <dbReference type="ARBA" id="ARBA00004777"/>
    </source>
</evidence>
<dbReference type="GO" id="GO:0004489">
    <property type="term" value="F:methylenetetrahydrofolate reductase [NAD(P)H] activity"/>
    <property type="evidence" value="ECO:0007669"/>
    <property type="project" value="InterPro"/>
</dbReference>
<dbReference type="Pfam" id="PF02219">
    <property type="entry name" value="MTHFR"/>
    <property type="match status" value="1"/>
</dbReference>
<organism evidence="8 9">
    <name type="scientific">Anopheles epiroticus</name>
    <dbReference type="NCBI Taxonomy" id="199890"/>
    <lineage>
        <taxon>Eukaryota</taxon>
        <taxon>Metazoa</taxon>
        <taxon>Ecdysozoa</taxon>
        <taxon>Arthropoda</taxon>
        <taxon>Hexapoda</taxon>
        <taxon>Insecta</taxon>
        <taxon>Pterygota</taxon>
        <taxon>Neoptera</taxon>
        <taxon>Endopterygota</taxon>
        <taxon>Diptera</taxon>
        <taxon>Nematocera</taxon>
        <taxon>Culicoidea</taxon>
        <taxon>Culicidae</taxon>
        <taxon>Anophelinae</taxon>
        <taxon>Anopheles</taxon>
    </lineage>
</organism>
<dbReference type="SUPFAM" id="SSF51730">
    <property type="entry name" value="FAD-linked oxidoreductase"/>
    <property type="match status" value="1"/>
</dbReference>
<evidence type="ECO:0000313" key="9">
    <source>
        <dbReference type="Proteomes" id="UP000075885"/>
    </source>
</evidence>
<dbReference type="GO" id="GO:0005829">
    <property type="term" value="C:cytosol"/>
    <property type="evidence" value="ECO:0007669"/>
    <property type="project" value="TreeGrafter"/>
</dbReference>
<keyword evidence="4" id="KW-0285">Flavoprotein</keyword>
<dbReference type="Gene3D" id="3.20.20.220">
    <property type="match status" value="1"/>
</dbReference>
<dbReference type="PANTHER" id="PTHR45754:SF3">
    <property type="entry name" value="METHYLENETETRAHYDROFOLATE REDUCTASE (NADPH)"/>
    <property type="match status" value="1"/>
</dbReference>
<comment type="pathway">
    <text evidence="2 7">One-carbon metabolism; tetrahydrofolate interconversion.</text>
</comment>
<evidence type="ECO:0000313" key="8">
    <source>
        <dbReference type="EnsemblMetazoa" id="AEPI009182-PA"/>
    </source>
</evidence>
<dbReference type="GO" id="GO:0071949">
    <property type="term" value="F:FAD binding"/>
    <property type="evidence" value="ECO:0007669"/>
    <property type="project" value="TreeGrafter"/>
</dbReference>
<dbReference type="GO" id="GO:0035999">
    <property type="term" value="P:tetrahydrofolate interconversion"/>
    <property type="evidence" value="ECO:0007669"/>
    <property type="project" value="UniProtKB-UniPathway"/>
</dbReference>
<keyword evidence="6" id="KW-0560">Oxidoreductase</keyword>
<evidence type="ECO:0000256" key="7">
    <source>
        <dbReference type="RuleBase" id="RU004254"/>
    </source>
</evidence>
<dbReference type="GO" id="GO:0009086">
    <property type="term" value="P:methionine biosynthetic process"/>
    <property type="evidence" value="ECO:0007669"/>
    <property type="project" value="TreeGrafter"/>
</dbReference>
<evidence type="ECO:0000256" key="6">
    <source>
        <dbReference type="ARBA" id="ARBA00023002"/>
    </source>
</evidence>
<dbReference type="PANTHER" id="PTHR45754">
    <property type="entry name" value="METHYLENETETRAHYDROFOLATE REDUCTASE"/>
    <property type="match status" value="1"/>
</dbReference>
<evidence type="ECO:0000256" key="3">
    <source>
        <dbReference type="ARBA" id="ARBA00006743"/>
    </source>
</evidence>
<evidence type="ECO:0000256" key="5">
    <source>
        <dbReference type="ARBA" id="ARBA00022827"/>
    </source>
</evidence>
<comment type="similarity">
    <text evidence="3">Belongs to the methylenetetrahydrofolate reductase family.</text>
</comment>